<dbReference type="Pfam" id="PF01757">
    <property type="entry name" value="Acyl_transf_3"/>
    <property type="match status" value="1"/>
</dbReference>
<dbReference type="InterPro" id="IPR050879">
    <property type="entry name" value="Acyltransferase_3"/>
</dbReference>
<feature type="transmembrane region" description="Helical" evidence="1">
    <location>
        <begin position="246"/>
        <end position="262"/>
    </location>
</feature>
<dbReference type="PANTHER" id="PTHR23028:SF53">
    <property type="entry name" value="ACYL_TRANSF_3 DOMAIN-CONTAINING PROTEIN"/>
    <property type="match status" value="1"/>
</dbReference>
<keyword evidence="4" id="KW-0012">Acyltransferase</keyword>
<organism evidence="4 5">
    <name type="scientific">Aquicoccus porphyridii</name>
    <dbReference type="NCBI Taxonomy" id="1852029"/>
    <lineage>
        <taxon>Bacteria</taxon>
        <taxon>Pseudomonadati</taxon>
        <taxon>Pseudomonadota</taxon>
        <taxon>Alphaproteobacteria</taxon>
        <taxon>Rhodobacterales</taxon>
        <taxon>Paracoccaceae</taxon>
        <taxon>Aquicoccus</taxon>
    </lineage>
</organism>
<reference evidence="4 5" key="1">
    <citation type="submission" date="2019-07" db="EMBL/GenBank/DDBJ databases">
        <title>Aquicoccus porphyridii gen. nov., sp. nov., isolated from a small marine red alga, Porphyridium marinum.</title>
        <authorList>
            <person name="Liu L."/>
        </authorList>
    </citation>
    <scope>NUCLEOTIDE SEQUENCE [LARGE SCALE GENOMIC DNA]</scope>
    <source>
        <strain evidence="4 5">L1 8-17</strain>
    </source>
</reference>
<gene>
    <name evidence="4" type="ORF">FLO80_04395</name>
</gene>
<accession>A0A5A9ZTP4</accession>
<name>A0A5A9ZTP4_9RHOB</name>
<dbReference type="AlphaFoldDB" id="A0A5A9ZTP4"/>
<proteinExistence type="predicted"/>
<feature type="transmembrane region" description="Helical" evidence="1">
    <location>
        <begin position="165"/>
        <end position="184"/>
    </location>
</feature>
<dbReference type="InterPro" id="IPR002656">
    <property type="entry name" value="Acyl_transf_3_dom"/>
</dbReference>
<sequence length="661" mass="72404">MPHPAYRPEIDGLRMIAVLAVVLYHFDVPGVAGGFAGVDVFFVISGYLIGGILWRDMSESGRLHLARFYIRRVKRLAPAYFAMASVTAMAAWFVFLPFEFREFGKSLIAATVYLSNVLFWRGEGYFDIGADVKALLHTWSLAVEEQFYIALPLLMLVLRASRRVLFWALVVGFAASLAASVWITPMSQTTAFYLFPFRAWELLAGVLLAIHGQSRQARLDWHPGLSWLGLALVLGGLALIEAEGFPGWQAAIPVAGTVLLILNGRQANPVNRALAARLPVFIGQISYSLYLWHWPVLVLSKYWRDGYSGPWEAAGWMALSFVLAVISWRYVERPFRQIEGARGWPVLGALALPTGAMLAIGGLAYVKDGMPGRFGSETRPHIAASADFLQDFSRCHTPANGPFAGVELCPIGPEGAPRVVIWGDSHLRAMKEGLETAAWEAGTPGLLIWHAGCPPLFGIEKRESYATRAEDAACTTANATIRAGLTSLEAVHSLLLVGRWSYYATGAGVGRDAQNTIALSGHGGATNPAVFARALDATLPVLDERFERIFVLRQPPEIPFYDSREVARQLAHGRITPEDAPLALPRDRAQARAAPGEALFAPWVETESLHLIDPWPQLCDASECSVMQDGESWYFDNNHLTNRAARVLAPLFAPVFEGAGP</sequence>
<keyword evidence="1" id="KW-0812">Transmembrane</keyword>
<feature type="transmembrane region" description="Helical" evidence="1">
    <location>
        <begin position="190"/>
        <end position="210"/>
    </location>
</feature>
<dbReference type="Pfam" id="PF19040">
    <property type="entry name" value="SGNH"/>
    <property type="match status" value="1"/>
</dbReference>
<evidence type="ECO:0000313" key="4">
    <source>
        <dbReference type="EMBL" id="KAA0920519.1"/>
    </source>
</evidence>
<keyword evidence="1" id="KW-0472">Membrane</keyword>
<feature type="domain" description="SGNH" evidence="3">
    <location>
        <begin position="394"/>
        <end position="654"/>
    </location>
</feature>
<dbReference type="EMBL" id="VINQ01000002">
    <property type="protein sequence ID" value="KAA0920519.1"/>
    <property type="molecule type" value="Genomic_DNA"/>
</dbReference>
<keyword evidence="4" id="KW-0808">Transferase</keyword>
<dbReference type="GO" id="GO:0009103">
    <property type="term" value="P:lipopolysaccharide biosynthetic process"/>
    <property type="evidence" value="ECO:0007669"/>
    <property type="project" value="TreeGrafter"/>
</dbReference>
<feature type="transmembrane region" description="Helical" evidence="1">
    <location>
        <begin position="274"/>
        <end position="293"/>
    </location>
</feature>
<evidence type="ECO:0000256" key="1">
    <source>
        <dbReference type="SAM" id="Phobius"/>
    </source>
</evidence>
<keyword evidence="5" id="KW-1185">Reference proteome</keyword>
<dbReference type="InterPro" id="IPR043968">
    <property type="entry name" value="SGNH"/>
</dbReference>
<protein>
    <submittedName>
        <fullName evidence="4">Acyltransferase</fullName>
    </submittedName>
</protein>
<dbReference type="Proteomes" id="UP000325291">
    <property type="component" value="Unassembled WGS sequence"/>
</dbReference>
<feature type="transmembrane region" description="Helical" evidence="1">
    <location>
        <begin position="222"/>
        <end position="240"/>
    </location>
</feature>
<dbReference type="GO" id="GO:0016747">
    <property type="term" value="F:acyltransferase activity, transferring groups other than amino-acyl groups"/>
    <property type="evidence" value="ECO:0007669"/>
    <property type="project" value="InterPro"/>
</dbReference>
<dbReference type="GO" id="GO:0016020">
    <property type="term" value="C:membrane"/>
    <property type="evidence" value="ECO:0007669"/>
    <property type="project" value="TreeGrafter"/>
</dbReference>
<evidence type="ECO:0000259" key="2">
    <source>
        <dbReference type="Pfam" id="PF01757"/>
    </source>
</evidence>
<feature type="domain" description="Acyltransferase 3" evidence="2">
    <location>
        <begin position="8"/>
        <end position="327"/>
    </location>
</feature>
<evidence type="ECO:0000313" key="5">
    <source>
        <dbReference type="Proteomes" id="UP000325291"/>
    </source>
</evidence>
<comment type="caution">
    <text evidence="4">The sequence shown here is derived from an EMBL/GenBank/DDBJ whole genome shotgun (WGS) entry which is preliminary data.</text>
</comment>
<feature type="transmembrane region" description="Helical" evidence="1">
    <location>
        <begin position="139"/>
        <end position="158"/>
    </location>
</feature>
<evidence type="ECO:0000259" key="3">
    <source>
        <dbReference type="Pfam" id="PF19040"/>
    </source>
</evidence>
<feature type="transmembrane region" description="Helical" evidence="1">
    <location>
        <begin position="34"/>
        <end position="54"/>
    </location>
</feature>
<keyword evidence="1" id="KW-1133">Transmembrane helix</keyword>
<dbReference type="PANTHER" id="PTHR23028">
    <property type="entry name" value="ACETYLTRANSFERASE"/>
    <property type="match status" value="1"/>
</dbReference>
<feature type="transmembrane region" description="Helical" evidence="1">
    <location>
        <begin position="343"/>
        <end position="366"/>
    </location>
</feature>
<feature type="transmembrane region" description="Helical" evidence="1">
    <location>
        <begin position="75"/>
        <end position="95"/>
    </location>
</feature>
<feature type="transmembrane region" description="Helical" evidence="1">
    <location>
        <begin position="313"/>
        <end position="331"/>
    </location>
</feature>